<dbReference type="PANTHER" id="PTHR33270:SF46">
    <property type="match status" value="1"/>
</dbReference>
<name>A0ABU6UM81_9FABA</name>
<proteinExistence type="predicted"/>
<gene>
    <name evidence="3" type="ORF">PIB30_063993</name>
</gene>
<dbReference type="PANTHER" id="PTHR33270">
    <property type="entry name" value="BNAC05G50380D PROTEIN"/>
    <property type="match status" value="1"/>
</dbReference>
<feature type="domain" description="DUF7054" evidence="2">
    <location>
        <begin position="71"/>
        <end position="154"/>
    </location>
</feature>
<dbReference type="InterPro" id="IPR055482">
    <property type="entry name" value="DUF7054"/>
</dbReference>
<comment type="caution">
    <text evidence="3">The sequence shown here is derived from an EMBL/GenBank/DDBJ whole genome shotgun (WGS) entry which is preliminary data.</text>
</comment>
<dbReference type="InterPro" id="IPR040358">
    <property type="entry name" value="At4g22758-like"/>
</dbReference>
<accession>A0ABU6UM81</accession>
<evidence type="ECO:0000313" key="4">
    <source>
        <dbReference type="Proteomes" id="UP001341840"/>
    </source>
</evidence>
<sequence>MKNHRSGHVESHRRARLLSEKSSSFHVAPTAAMSSGGQIRRPKTVPDLVSHRKRAEATSTPPMAEVVRREPPKVLVKVTTMGSLGPVQLVLPPESTVADLIAAGVRQYVKEGRRPILPSQDPSHFDLHYSQFSLESLERDEKLRELGSRNFFLCPRSCGSGATVEGGVKPASFGSCSKEVQKGGKGGGWLRLIDFLF</sequence>
<evidence type="ECO:0000256" key="1">
    <source>
        <dbReference type="SAM" id="MobiDB-lite"/>
    </source>
</evidence>
<dbReference type="Pfam" id="PF23156">
    <property type="entry name" value="DUF7054"/>
    <property type="match status" value="1"/>
</dbReference>
<evidence type="ECO:0000259" key="2">
    <source>
        <dbReference type="Pfam" id="PF23156"/>
    </source>
</evidence>
<feature type="region of interest" description="Disordered" evidence="1">
    <location>
        <begin position="1"/>
        <end position="42"/>
    </location>
</feature>
<dbReference type="Proteomes" id="UP001341840">
    <property type="component" value="Unassembled WGS sequence"/>
</dbReference>
<organism evidence="3 4">
    <name type="scientific">Stylosanthes scabra</name>
    <dbReference type="NCBI Taxonomy" id="79078"/>
    <lineage>
        <taxon>Eukaryota</taxon>
        <taxon>Viridiplantae</taxon>
        <taxon>Streptophyta</taxon>
        <taxon>Embryophyta</taxon>
        <taxon>Tracheophyta</taxon>
        <taxon>Spermatophyta</taxon>
        <taxon>Magnoliopsida</taxon>
        <taxon>eudicotyledons</taxon>
        <taxon>Gunneridae</taxon>
        <taxon>Pentapetalae</taxon>
        <taxon>rosids</taxon>
        <taxon>fabids</taxon>
        <taxon>Fabales</taxon>
        <taxon>Fabaceae</taxon>
        <taxon>Papilionoideae</taxon>
        <taxon>50 kb inversion clade</taxon>
        <taxon>dalbergioids sensu lato</taxon>
        <taxon>Dalbergieae</taxon>
        <taxon>Pterocarpus clade</taxon>
        <taxon>Stylosanthes</taxon>
    </lineage>
</organism>
<protein>
    <recommendedName>
        <fullName evidence="2">DUF7054 domain-containing protein</fullName>
    </recommendedName>
</protein>
<dbReference type="EMBL" id="JASCZI010121446">
    <property type="protein sequence ID" value="MED6161787.1"/>
    <property type="molecule type" value="Genomic_DNA"/>
</dbReference>
<reference evidence="3 4" key="1">
    <citation type="journal article" date="2023" name="Plants (Basel)">
        <title>Bridging the Gap: Combining Genomics and Transcriptomics Approaches to Understand Stylosanthes scabra, an Orphan Legume from the Brazilian Caatinga.</title>
        <authorList>
            <person name="Ferreira-Neto J.R.C."/>
            <person name="da Silva M.D."/>
            <person name="Binneck E."/>
            <person name="de Melo N.F."/>
            <person name="da Silva R.H."/>
            <person name="de Melo A.L.T.M."/>
            <person name="Pandolfi V."/>
            <person name="Bustamante F.O."/>
            <person name="Brasileiro-Vidal A.C."/>
            <person name="Benko-Iseppon A.M."/>
        </authorList>
    </citation>
    <scope>NUCLEOTIDE SEQUENCE [LARGE SCALE GENOMIC DNA]</scope>
    <source>
        <tissue evidence="3">Leaves</tissue>
    </source>
</reference>
<evidence type="ECO:0000313" key="3">
    <source>
        <dbReference type="EMBL" id="MED6161787.1"/>
    </source>
</evidence>
<keyword evidence="4" id="KW-1185">Reference proteome</keyword>